<dbReference type="PANTHER" id="PTHR44229">
    <property type="entry name" value="15-HYDROXYPROSTAGLANDIN DEHYDROGENASE [NAD(+)]"/>
    <property type="match status" value="1"/>
</dbReference>
<dbReference type="AlphaFoldDB" id="L1JXJ6"/>
<dbReference type="GeneID" id="17309661"/>
<evidence type="ECO:0000256" key="2">
    <source>
        <dbReference type="ARBA" id="ARBA00023002"/>
    </source>
</evidence>
<dbReference type="Gene3D" id="3.40.50.720">
    <property type="entry name" value="NAD(P)-binding Rossmann-like Domain"/>
    <property type="match status" value="1"/>
</dbReference>
<dbReference type="PaxDb" id="55529-EKX53069"/>
<dbReference type="InterPro" id="IPR020904">
    <property type="entry name" value="Sc_DH/Rdtase_CS"/>
</dbReference>
<dbReference type="CDD" id="cd05233">
    <property type="entry name" value="SDR_c"/>
    <property type="match status" value="1"/>
</dbReference>
<dbReference type="InterPro" id="IPR002347">
    <property type="entry name" value="SDR_fam"/>
</dbReference>
<dbReference type="HOGENOM" id="CLU_010194_2_10_1"/>
<evidence type="ECO:0000256" key="1">
    <source>
        <dbReference type="ARBA" id="ARBA00006484"/>
    </source>
</evidence>
<evidence type="ECO:0008006" key="7">
    <source>
        <dbReference type="Google" id="ProtNLM"/>
    </source>
</evidence>
<dbReference type="KEGG" id="gtt:GUITHDRAFT_150515"/>
<dbReference type="EnsemblProtists" id="EKX53069">
    <property type="protein sequence ID" value="EKX53069"/>
    <property type="gene ID" value="GUITHDRAFT_150515"/>
</dbReference>
<reference evidence="4 6" key="1">
    <citation type="journal article" date="2012" name="Nature">
        <title>Algal genomes reveal evolutionary mosaicism and the fate of nucleomorphs.</title>
        <authorList>
            <consortium name="DOE Joint Genome Institute"/>
            <person name="Curtis B.A."/>
            <person name="Tanifuji G."/>
            <person name="Burki F."/>
            <person name="Gruber A."/>
            <person name="Irimia M."/>
            <person name="Maruyama S."/>
            <person name="Arias M.C."/>
            <person name="Ball S.G."/>
            <person name="Gile G.H."/>
            <person name="Hirakawa Y."/>
            <person name="Hopkins J.F."/>
            <person name="Kuo A."/>
            <person name="Rensing S.A."/>
            <person name="Schmutz J."/>
            <person name="Symeonidi A."/>
            <person name="Elias M."/>
            <person name="Eveleigh R.J."/>
            <person name="Herman E.K."/>
            <person name="Klute M.J."/>
            <person name="Nakayama T."/>
            <person name="Obornik M."/>
            <person name="Reyes-Prieto A."/>
            <person name="Armbrust E.V."/>
            <person name="Aves S.J."/>
            <person name="Beiko R.G."/>
            <person name="Coutinho P."/>
            <person name="Dacks J.B."/>
            <person name="Durnford D.G."/>
            <person name="Fast N.M."/>
            <person name="Green B.R."/>
            <person name="Grisdale C.J."/>
            <person name="Hempel F."/>
            <person name="Henrissat B."/>
            <person name="Hoppner M.P."/>
            <person name="Ishida K."/>
            <person name="Kim E."/>
            <person name="Koreny L."/>
            <person name="Kroth P.G."/>
            <person name="Liu Y."/>
            <person name="Malik S.B."/>
            <person name="Maier U.G."/>
            <person name="McRose D."/>
            <person name="Mock T."/>
            <person name="Neilson J.A."/>
            <person name="Onodera N.T."/>
            <person name="Poole A.M."/>
            <person name="Pritham E.J."/>
            <person name="Richards T.A."/>
            <person name="Rocap G."/>
            <person name="Roy S.W."/>
            <person name="Sarai C."/>
            <person name="Schaack S."/>
            <person name="Shirato S."/>
            <person name="Slamovits C.H."/>
            <person name="Spencer D.F."/>
            <person name="Suzuki S."/>
            <person name="Worden A.Z."/>
            <person name="Zauner S."/>
            <person name="Barry K."/>
            <person name="Bell C."/>
            <person name="Bharti A.K."/>
            <person name="Crow J.A."/>
            <person name="Grimwood J."/>
            <person name="Kramer R."/>
            <person name="Lindquist E."/>
            <person name="Lucas S."/>
            <person name="Salamov A."/>
            <person name="McFadden G.I."/>
            <person name="Lane C.E."/>
            <person name="Keeling P.J."/>
            <person name="Gray M.W."/>
            <person name="Grigoriev I.V."/>
            <person name="Archibald J.M."/>
        </authorList>
    </citation>
    <scope>NUCLEOTIDE SEQUENCE</scope>
    <source>
        <strain evidence="4 6">CCMP2712</strain>
    </source>
</reference>
<organism evidence="4">
    <name type="scientific">Guillardia theta (strain CCMP2712)</name>
    <name type="common">Cryptophyte</name>
    <dbReference type="NCBI Taxonomy" id="905079"/>
    <lineage>
        <taxon>Eukaryota</taxon>
        <taxon>Cryptophyceae</taxon>
        <taxon>Pyrenomonadales</taxon>
        <taxon>Geminigeraceae</taxon>
        <taxon>Guillardia</taxon>
    </lineage>
</organism>
<proteinExistence type="inferred from homology"/>
<dbReference type="eggNOG" id="KOG4169">
    <property type="taxonomic scope" value="Eukaryota"/>
</dbReference>
<dbReference type="OrthoDB" id="4131217at2759"/>
<evidence type="ECO:0000313" key="4">
    <source>
        <dbReference type="EMBL" id="EKX53069.1"/>
    </source>
</evidence>
<dbReference type="GO" id="GO:0016616">
    <property type="term" value="F:oxidoreductase activity, acting on the CH-OH group of donors, NAD or NADP as acceptor"/>
    <property type="evidence" value="ECO:0007669"/>
    <property type="project" value="TreeGrafter"/>
</dbReference>
<evidence type="ECO:0000256" key="3">
    <source>
        <dbReference type="RuleBase" id="RU000363"/>
    </source>
</evidence>
<dbReference type="Proteomes" id="UP000011087">
    <property type="component" value="Unassembled WGS sequence"/>
</dbReference>
<dbReference type="PRINTS" id="PR00081">
    <property type="entry name" value="GDHRDH"/>
</dbReference>
<evidence type="ECO:0000313" key="5">
    <source>
        <dbReference type="EnsemblProtists" id="EKX53069"/>
    </source>
</evidence>
<comment type="similarity">
    <text evidence="1 3">Belongs to the short-chain dehydrogenases/reductases (SDR) family.</text>
</comment>
<dbReference type="SUPFAM" id="SSF51735">
    <property type="entry name" value="NAD(P)-binding Rossmann-fold domains"/>
    <property type="match status" value="1"/>
</dbReference>
<dbReference type="RefSeq" id="XP_005840049.1">
    <property type="nucleotide sequence ID" value="XM_005839992.1"/>
</dbReference>
<keyword evidence="6" id="KW-1185">Reference proteome</keyword>
<dbReference type="PANTHER" id="PTHR44229:SF4">
    <property type="entry name" value="15-HYDROXYPROSTAGLANDIN DEHYDROGENASE [NAD(+)]"/>
    <property type="match status" value="1"/>
</dbReference>
<dbReference type="InterPro" id="IPR036291">
    <property type="entry name" value="NAD(P)-bd_dom_sf"/>
</dbReference>
<evidence type="ECO:0000313" key="6">
    <source>
        <dbReference type="Proteomes" id="UP000011087"/>
    </source>
</evidence>
<dbReference type="STRING" id="905079.L1JXJ6"/>
<dbReference type="PROSITE" id="PS00061">
    <property type="entry name" value="ADH_SHORT"/>
    <property type="match status" value="1"/>
</dbReference>
<sequence length="265" mass="28736">MALTGRAAVITGGSSGIGLAIANMLKREGAKVIIGDVQKPPSTDDSIMYCPCDVTKFKDLENLLHQSCKPYGHVSIWVNNAGIQSETRHRPFSNKAMMDTVRENVQKILSINLQAVIEGSKLAIRHMKDHGHGGSVINMSSLSAFIPLSNAPVYSATKAGVNQFTRAAGLHLGPENPIKVHAICPGFVDTPLISDMRQMIEHEVGEKLISADEIASAALELISPKDPNMQNGSIMKVYMKDGKLIKEVFDFPGAFRGKKVLFKDL</sequence>
<reference evidence="6" key="2">
    <citation type="submission" date="2012-11" db="EMBL/GenBank/DDBJ databases">
        <authorList>
            <person name="Kuo A."/>
            <person name="Curtis B.A."/>
            <person name="Tanifuji G."/>
            <person name="Burki F."/>
            <person name="Gruber A."/>
            <person name="Irimia M."/>
            <person name="Maruyama S."/>
            <person name="Arias M.C."/>
            <person name="Ball S.G."/>
            <person name="Gile G.H."/>
            <person name="Hirakawa Y."/>
            <person name="Hopkins J.F."/>
            <person name="Rensing S.A."/>
            <person name="Schmutz J."/>
            <person name="Symeonidi A."/>
            <person name="Elias M."/>
            <person name="Eveleigh R.J."/>
            <person name="Herman E.K."/>
            <person name="Klute M.J."/>
            <person name="Nakayama T."/>
            <person name="Obornik M."/>
            <person name="Reyes-Prieto A."/>
            <person name="Armbrust E.V."/>
            <person name="Aves S.J."/>
            <person name="Beiko R.G."/>
            <person name="Coutinho P."/>
            <person name="Dacks J.B."/>
            <person name="Durnford D.G."/>
            <person name="Fast N.M."/>
            <person name="Green B.R."/>
            <person name="Grisdale C."/>
            <person name="Hempe F."/>
            <person name="Henrissat B."/>
            <person name="Hoppner M.P."/>
            <person name="Ishida K.-I."/>
            <person name="Kim E."/>
            <person name="Koreny L."/>
            <person name="Kroth P.G."/>
            <person name="Liu Y."/>
            <person name="Malik S.-B."/>
            <person name="Maier U.G."/>
            <person name="McRose D."/>
            <person name="Mock T."/>
            <person name="Neilson J.A."/>
            <person name="Onodera N.T."/>
            <person name="Poole A.M."/>
            <person name="Pritham E.J."/>
            <person name="Richards T.A."/>
            <person name="Rocap G."/>
            <person name="Roy S.W."/>
            <person name="Sarai C."/>
            <person name="Schaack S."/>
            <person name="Shirato S."/>
            <person name="Slamovits C.H."/>
            <person name="Spencer D.F."/>
            <person name="Suzuki S."/>
            <person name="Worden A.Z."/>
            <person name="Zauner S."/>
            <person name="Barry K."/>
            <person name="Bell C."/>
            <person name="Bharti A.K."/>
            <person name="Crow J.A."/>
            <person name="Grimwood J."/>
            <person name="Kramer R."/>
            <person name="Lindquist E."/>
            <person name="Lucas S."/>
            <person name="Salamov A."/>
            <person name="McFadden G.I."/>
            <person name="Lane C.E."/>
            <person name="Keeling P.J."/>
            <person name="Gray M.W."/>
            <person name="Grigoriev I.V."/>
            <person name="Archibald J.M."/>
        </authorList>
    </citation>
    <scope>NUCLEOTIDE SEQUENCE</scope>
    <source>
        <strain evidence="6">CCMP2712</strain>
    </source>
</reference>
<dbReference type="EMBL" id="JH992971">
    <property type="protein sequence ID" value="EKX53069.1"/>
    <property type="molecule type" value="Genomic_DNA"/>
</dbReference>
<reference evidence="5" key="3">
    <citation type="submission" date="2016-03" db="UniProtKB">
        <authorList>
            <consortium name="EnsemblProtists"/>
        </authorList>
    </citation>
    <scope>IDENTIFICATION</scope>
</reference>
<dbReference type="Pfam" id="PF00106">
    <property type="entry name" value="adh_short"/>
    <property type="match status" value="1"/>
</dbReference>
<keyword evidence="2" id="KW-0560">Oxidoreductase</keyword>
<gene>
    <name evidence="4" type="ORF">GUITHDRAFT_150515</name>
</gene>
<accession>L1JXJ6</accession>
<protein>
    <recommendedName>
        <fullName evidence="7">15-hydroxyprostaglandin dehydrogenase</fullName>
    </recommendedName>
</protein>
<dbReference type="PRINTS" id="PR00080">
    <property type="entry name" value="SDRFAMILY"/>
</dbReference>
<dbReference type="GO" id="GO:0005737">
    <property type="term" value="C:cytoplasm"/>
    <property type="evidence" value="ECO:0007669"/>
    <property type="project" value="TreeGrafter"/>
</dbReference>
<name>L1JXJ6_GUITC</name>
<dbReference type="OMA" id="VSHGWIM"/>